<organism evidence="1">
    <name type="scientific">Anguilla anguilla</name>
    <name type="common">European freshwater eel</name>
    <name type="synonym">Muraena anguilla</name>
    <dbReference type="NCBI Taxonomy" id="7936"/>
    <lineage>
        <taxon>Eukaryota</taxon>
        <taxon>Metazoa</taxon>
        <taxon>Chordata</taxon>
        <taxon>Craniata</taxon>
        <taxon>Vertebrata</taxon>
        <taxon>Euteleostomi</taxon>
        <taxon>Actinopterygii</taxon>
        <taxon>Neopterygii</taxon>
        <taxon>Teleostei</taxon>
        <taxon>Anguilliformes</taxon>
        <taxon>Anguillidae</taxon>
        <taxon>Anguilla</taxon>
    </lineage>
</organism>
<reference evidence="1" key="1">
    <citation type="submission" date="2014-11" db="EMBL/GenBank/DDBJ databases">
        <authorList>
            <person name="Amaro Gonzalez C."/>
        </authorList>
    </citation>
    <scope>NUCLEOTIDE SEQUENCE</scope>
</reference>
<accession>A0A0E9PBR8</accession>
<proteinExistence type="predicted"/>
<dbReference type="EMBL" id="GBXM01107314">
    <property type="protein sequence ID" value="JAH01263.1"/>
    <property type="molecule type" value="Transcribed_RNA"/>
</dbReference>
<reference evidence="1" key="2">
    <citation type="journal article" date="2015" name="Fish Shellfish Immunol.">
        <title>Early steps in the European eel (Anguilla anguilla)-Vibrio vulnificus interaction in the gills: Role of the RtxA13 toxin.</title>
        <authorList>
            <person name="Callol A."/>
            <person name="Pajuelo D."/>
            <person name="Ebbesson L."/>
            <person name="Teles M."/>
            <person name="MacKenzie S."/>
            <person name="Amaro C."/>
        </authorList>
    </citation>
    <scope>NUCLEOTIDE SEQUENCE</scope>
</reference>
<evidence type="ECO:0000313" key="1">
    <source>
        <dbReference type="EMBL" id="JAH01263.1"/>
    </source>
</evidence>
<sequence length="19" mass="2426">MILWNFKKCFDFFFFCADC</sequence>
<name>A0A0E9PBR8_ANGAN</name>
<dbReference type="AlphaFoldDB" id="A0A0E9PBR8"/>
<protein>
    <submittedName>
        <fullName evidence="1">Uncharacterized protein</fullName>
    </submittedName>
</protein>